<keyword evidence="4" id="KW-1185">Reference proteome</keyword>
<proteinExistence type="predicted"/>
<gene>
    <name evidence="3" type="ORF">PPRIM_AZ9-3.1.T0050530</name>
</gene>
<dbReference type="EMBL" id="CAJJDM010000002">
    <property type="protein sequence ID" value="CAD8043875.1"/>
    <property type="molecule type" value="Genomic_DNA"/>
</dbReference>
<organism evidence="3 4">
    <name type="scientific">Paramecium primaurelia</name>
    <dbReference type="NCBI Taxonomy" id="5886"/>
    <lineage>
        <taxon>Eukaryota</taxon>
        <taxon>Sar</taxon>
        <taxon>Alveolata</taxon>
        <taxon>Ciliophora</taxon>
        <taxon>Intramacronucleata</taxon>
        <taxon>Oligohymenophorea</taxon>
        <taxon>Peniculida</taxon>
        <taxon>Parameciidae</taxon>
        <taxon>Paramecium</taxon>
    </lineage>
</organism>
<dbReference type="Pfam" id="PF03571">
    <property type="entry name" value="Peptidase_M49"/>
    <property type="match status" value="1"/>
</dbReference>
<keyword evidence="1" id="KW-0479">Metal-binding</keyword>
<dbReference type="InterPro" id="IPR039461">
    <property type="entry name" value="Peptidase_M49"/>
</dbReference>
<dbReference type="GO" id="GO:0008239">
    <property type="term" value="F:dipeptidyl-peptidase activity"/>
    <property type="evidence" value="ECO:0007669"/>
    <property type="project" value="TreeGrafter"/>
</dbReference>
<dbReference type="Proteomes" id="UP000688137">
    <property type="component" value="Unassembled WGS sequence"/>
</dbReference>
<name>A0A8S1JPP1_PARPR</name>
<evidence type="ECO:0000256" key="1">
    <source>
        <dbReference type="ARBA" id="ARBA00022723"/>
    </source>
</evidence>
<dbReference type="PANTHER" id="PTHR23422">
    <property type="entry name" value="DIPEPTIDYL PEPTIDASE III-RELATED"/>
    <property type="match status" value="1"/>
</dbReference>
<comment type="caution">
    <text evidence="3">The sequence shown here is derived from an EMBL/GenBank/DDBJ whole genome shotgun (WGS) entry which is preliminary data.</text>
</comment>
<evidence type="ECO:0000313" key="3">
    <source>
        <dbReference type="EMBL" id="CAD8043875.1"/>
    </source>
</evidence>
<reference evidence="3" key="1">
    <citation type="submission" date="2021-01" db="EMBL/GenBank/DDBJ databases">
        <authorList>
            <consortium name="Genoscope - CEA"/>
            <person name="William W."/>
        </authorList>
    </citation>
    <scope>NUCLEOTIDE SEQUENCE</scope>
</reference>
<dbReference type="AlphaFoldDB" id="A0A8S1JPP1"/>
<evidence type="ECO:0000256" key="2">
    <source>
        <dbReference type="ARBA" id="ARBA00022801"/>
    </source>
</evidence>
<accession>A0A8S1JPP1</accession>
<evidence type="ECO:0000313" key="4">
    <source>
        <dbReference type="Proteomes" id="UP000688137"/>
    </source>
</evidence>
<dbReference type="PANTHER" id="PTHR23422:SF11">
    <property type="entry name" value="DIPEPTIDYL PEPTIDASE 3"/>
    <property type="match status" value="1"/>
</dbReference>
<sequence length="234" mass="27585">MDQQKAPIISQEAKLSAIESPEFNQMRKANIMHTISLGHFGQMLKFLILKVIRSTRIIFICCKRYFKRNQQKQEIYYYKINSENQVQQLLTQVSKSMFLIKLKLIIEQHKESQKLWIQDKGPIIETNIGFIETYLDPMKVKTEYEGFVSIFKQEESKLLVNLVEKAENIIKGLHWLKEFQIEKFSRPDLISLEILLFACFGTQLASIYQYMMMLDKIQDQKMSTQVMYNGSCIS</sequence>
<dbReference type="GO" id="GO:0046872">
    <property type="term" value="F:metal ion binding"/>
    <property type="evidence" value="ECO:0007669"/>
    <property type="project" value="UniProtKB-KW"/>
</dbReference>
<keyword evidence="2" id="KW-0378">Hydrolase</keyword>
<protein>
    <submittedName>
        <fullName evidence="3">Uncharacterized protein</fullName>
    </submittedName>
</protein>
<dbReference type="GO" id="GO:0005737">
    <property type="term" value="C:cytoplasm"/>
    <property type="evidence" value="ECO:0007669"/>
    <property type="project" value="TreeGrafter"/>
</dbReference>